<organism evidence="2 3">
    <name type="scientific">Leishmania tarentolae</name>
    <name type="common">Sauroleishmania tarentolae</name>
    <dbReference type="NCBI Taxonomy" id="5689"/>
    <lineage>
        <taxon>Eukaryota</taxon>
        <taxon>Discoba</taxon>
        <taxon>Euglenozoa</taxon>
        <taxon>Kinetoplastea</taxon>
        <taxon>Metakinetoplastina</taxon>
        <taxon>Trypanosomatida</taxon>
        <taxon>Trypanosomatidae</taxon>
        <taxon>Leishmaniinae</taxon>
        <taxon>Leishmania</taxon>
        <taxon>lizard Leishmania</taxon>
    </lineage>
</organism>
<comment type="caution">
    <text evidence="2">The sequence shown here is derived from an EMBL/GenBank/DDBJ whole genome shotgun (WGS) entry which is preliminary data.</text>
</comment>
<sequence length="284" mass="30490">MDHSTQVDGGAGSLGHHSSDAYPYGDEESEFDEGDWEEEEEQDEEYNDETQEEEEEEGEEEEESDSSSTGSLGGDDADIEEAEENEGRKEQEEDDHNSSSVLVDDVKTEPRVTAATGGNSTFAAASLSSAPSLGGRSGASAFGPLAPLEASSSPPPTTPSVFAASPLATSTLPQPFPATTKPGFPRNAALQEQRPLSTPPVSSFQSTAPAPTAATQPQVGTITDTLQFVDFERSLGQKLSSSEWHHARKKADEVQDVKRVLARYHLVLPTDKFDEQIEKALYGR</sequence>
<evidence type="ECO:0000313" key="3">
    <source>
        <dbReference type="Proteomes" id="UP000419144"/>
    </source>
</evidence>
<feature type="compositionally biased region" description="Acidic residues" evidence="1">
    <location>
        <begin position="25"/>
        <end position="65"/>
    </location>
</feature>
<evidence type="ECO:0000256" key="1">
    <source>
        <dbReference type="SAM" id="MobiDB-lite"/>
    </source>
</evidence>
<dbReference type="VEuPathDB" id="TriTrypDB:LtaPh_3521700"/>
<name>A0A640KUD5_LEITA</name>
<keyword evidence="3" id="KW-1185">Reference proteome</keyword>
<protein>
    <submittedName>
        <fullName evidence="2">Uncharacterized protein</fullName>
    </submittedName>
</protein>
<feature type="compositionally biased region" description="Low complexity" evidence="1">
    <location>
        <begin position="123"/>
        <end position="152"/>
    </location>
</feature>
<reference evidence="2" key="1">
    <citation type="submission" date="2019-11" db="EMBL/GenBank/DDBJ databases">
        <title>Leishmania tarentolae CDS.</title>
        <authorList>
            <person name="Goto Y."/>
            <person name="Yamagishi J."/>
        </authorList>
    </citation>
    <scope>NUCLEOTIDE SEQUENCE [LARGE SCALE GENOMIC DNA]</scope>
    <source>
        <strain evidence="2">Parrot Tar II</strain>
    </source>
</reference>
<feature type="region of interest" description="Disordered" evidence="1">
    <location>
        <begin position="1"/>
        <end position="218"/>
    </location>
</feature>
<evidence type="ECO:0000313" key="2">
    <source>
        <dbReference type="EMBL" id="GET92725.1"/>
    </source>
</evidence>
<dbReference type="AlphaFoldDB" id="A0A640KUD5"/>
<dbReference type="EMBL" id="BLBS01000056">
    <property type="protein sequence ID" value="GET92725.1"/>
    <property type="molecule type" value="Genomic_DNA"/>
</dbReference>
<accession>A0A640KUD5</accession>
<gene>
    <name evidence="2" type="ORF">LtaPh_3521700</name>
</gene>
<dbReference type="OrthoDB" id="268039at2759"/>
<feature type="compositionally biased region" description="Low complexity" evidence="1">
    <location>
        <begin position="202"/>
        <end position="218"/>
    </location>
</feature>
<dbReference type="Proteomes" id="UP000419144">
    <property type="component" value="Unassembled WGS sequence"/>
</dbReference>
<feature type="compositionally biased region" description="Acidic residues" evidence="1">
    <location>
        <begin position="75"/>
        <end position="84"/>
    </location>
</feature>
<proteinExistence type="predicted"/>